<evidence type="ECO:0000313" key="1">
    <source>
        <dbReference type="EMBL" id="CAK5076812.1"/>
    </source>
</evidence>
<dbReference type="EMBL" id="CAVMJV010000031">
    <property type="protein sequence ID" value="CAK5076812.1"/>
    <property type="molecule type" value="Genomic_DNA"/>
</dbReference>
<sequence length="106" mass="12155">MHKKSIEAAAHLEKVGDEEDEEDEEDEDIEGGHFNNIGYQNKKQRISIKNEGGGRRNGGDEFSEEEKTQKNIKINEGRKEQNNKKQNNQMSSTNLNLINPYFGMMV</sequence>
<organism evidence="1 2">
    <name type="scientific">Meloidogyne enterolobii</name>
    <name type="common">Root-knot nematode worm</name>
    <name type="synonym">Meloidogyne mayaguensis</name>
    <dbReference type="NCBI Taxonomy" id="390850"/>
    <lineage>
        <taxon>Eukaryota</taxon>
        <taxon>Metazoa</taxon>
        <taxon>Ecdysozoa</taxon>
        <taxon>Nematoda</taxon>
        <taxon>Chromadorea</taxon>
        <taxon>Rhabditida</taxon>
        <taxon>Tylenchina</taxon>
        <taxon>Tylenchomorpha</taxon>
        <taxon>Tylenchoidea</taxon>
        <taxon>Meloidogynidae</taxon>
        <taxon>Meloidogyninae</taxon>
        <taxon>Meloidogyne</taxon>
    </lineage>
</organism>
<protein>
    <submittedName>
        <fullName evidence="1">Uncharacterized protein</fullName>
    </submittedName>
</protein>
<dbReference type="Proteomes" id="UP001497535">
    <property type="component" value="Unassembled WGS sequence"/>
</dbReference>
<keyword evidence="2" id="KW-1185">Reference proteome</keyword>
<proteinExistence type="predicted"/>
<gene>
    <name evidence="1" type="ORF">MENTE1834_LOCUS23688</name>
</gene>
<reference evidence="1" key="1">
    <citation type="submission" date="2023-11" db="EMBL/GenBank/DDBJ databases">
        <authorList>
            <person name="Poullet M."/>
        </authorList>
    </citation>
    <scope>NUCLEOTIDE SEQUENCE</scope>
    <source>
        <strain evidence="1">E1834</strain>
    </source>
</reference>
<evidence type="ECO:0000313" key="2">
    <source>
        <dbReference type="Proteomes" id="UP001497535"/>
    </source>
</evidence>
<comment type="caution">
    <text evidence="1">The sequence shown here is derived from an EMBL/GenBank/DDBJ whole genome shotgun (WGS) entry which is preliminary data.</text>
</comment>
<name>A0ACB0ZCT6_MELEN</name>
<accession>A0ACB0ZCT6</accession>